<name>A0A3Q9ENB3_9ACTN</name>
<accession>A0A3Q9ENB3</accession>
<keyword evidence="2" id="KW-0812">Transmembrane</keyword>
<gene>
    <name evidence="3" type="ORF">EJ357_19310</name>
</gene>
<dbReference type="OrthoDB" id="4337460at2"/>
<dbReference type="Proteomes" id="UP000280298">
    <property type="component" value="Chromosome"/>
</dbReference>
<keyword evidence="2" id="KW-0472">Membrane</keyword>
<feature type="transmembrane region" description="Helical" evidence="2">
    <location>
        <begin position="6"/>
        <end position="31"/>
    </location>
</feature>
<keyword evidence="2" id="KW-1133">Transmembrane helix</keyword>
<evidence type="ECO:0000313" key="4">
    <source>
        <dbReference type="Proteomes" id="UP000280298"/>
    </source>
</evidence>
<reference evidence="3 4" key="1">
    <citation type="journal article" date="2019" name="Int. J. Syst. Evol. Microbiol.">
        <title>Streptomyces cyaneochromogenes sp. nov., a blue pigment-producing actinomycete from manganese-contaminated soil.</title>
        <authorList>
            <person name="Tang X."/>
            <person name="Zhao J."/>
            <person name="Li K."/>
            <person name="Chen Z."/>
            <person name="Sun Y."/>
            <person name="Gao J."/>
        </authorList>
    </citation>
    <scope>NUCLEOTIDE SEQUENCE [LARGE SCALE GENOMIC DNA]</scope>
    <source>
        <strain evidence="3 4">MK-45</strain>
    </source>
</reference>
<dbReference type="EMBL" id="CP034539">
    <property type="protein sequence ID" value="AZQ35377.1"/>
    <property type="molecule type" value="Genomic_DNA"/>
</dbReference>
<evidence type="ECO:0000256" key="1">
    <source>
        <dbReference type="SAM" id="MobiDB-lite"/>
    </source>
</evidence>
<dbReference type="AlphaFoldDB" id="A0A3Q9ENB3"/>
<proteinExistence type="predicted"/>
<keyword evidence="4" id="KW-1185">Reference proteome</keyword>
<organism evidence="3 4">
    <name type="scientific">Streptomyces cyaneochromogenes</name>
    <dbReference type="NCBI Taxonomy" id="2496836"/>
    <lineage>
        <taxon>Bacteria</taxon>
        <taxon>Bacillati</taxon>
        <taxon>Actinomycetota</taxon>
        <taxon>Actinomycetes</taxon>
        <taxon>Kitasatosporales</taxon>
        <taxon>Streptomycetaceae</taxon>
        <taxon>Streptomyces</taxon>
    </lineage>
</organism>
<feature type="region of interest" description="Disordered" evidence="1">
    <location>
        <begin position="38"/>
        <end position="66"/>
    </location>
</feature>
<sequence length="85" mass="9230">MPEHVSFLQLLGPVVLALAAVLWVMGLIRLLRGIRPERSPRRAGGSALSALPQQRQAPPEREAVELTPAERDAFAGLVRQLGNGR</sequence>
<evidence type="ECO:0000256" key="2">
    <source>
        <dbReference type="SAM" id="Phobius"/>
    </source>
</evidence>
<dbReference type="RefSeq" id="WP_126392869.1">
    <property type="nucleotide sequence ID" value="NZ_CP034539.1"/>
</dbReference>
<evidence type="ECO:0000313" key="3">
    <source>
        <dbReference type="EMBL" id="AZQ35377.1"/>
    </source>
</evidence>
<dbReference type="KEGG" id="scya:EJ357_19310"/>
<protein>
    <submittedName>
        <fullName evidence="3">Uncharacterized protein</fullName>
    </submittedName>
</protein>